<keyword evidence="9" id="KW-1185">Reference proteome</keyword>
<evidence type="ECO:0000256" key="3">
    <source>
        <dbReference type="ARBA" id="ARBA00023139"/>
    </source>
</evidence>
<dbReference type="HAMAP" id="MF_01186">
    <property type="entry name" value="LPS_assembly_LptE"/>
    <property type="match status" value="1"/>
</dbReference>
<name>A0A839HL14_9BURK</name>
<evidence type="ECO:0000256" key="1">
    <source>
        <dbReference type="ARBA" id="ARBA00022729"/>
    </source>
</evidence>
<comment type="function">
    <text evidence="6">Together with LptD, is involved in the assembly of lipopolysaccharide (LPS) at the surface of the outer membrane. Required for the proper assembly of LptD. Binds LPS and may serve as the LPS recognition site at the outer membrane.</text>
</comment>
<keyword evidence="3" id="KW-0564">Palmitate</keyword>
<keyword evidence="1 7" id="KW-0732">Signal</keyword>
<dbReference type="AlphaFoldDB" id="A0A839HL14"/>
<evidence type="ECO:0000256" key="6">
    <source>
        <dbReference type="HAMAP-Rule" id="MF_01186"/>
    </source>
</evidence>
<dbReference type="PANTHER" id="PTHR38098">
    <property type="entry name" value="LPS-ASSEMBLY LIPOPROTEIN LPTE"/>
    <property type="match status" value="1"/>
</dbReference>
<dbReference type="GO" id="GO:1990351">
    <property type="term" value="C:transporter complex"/>
    <property type="evidence" value="ECO:0007669"/>
    <property type="project" value="TreeGrafter"/>
</dbReference>
<comment type="subunit">
    <text evidence="6">Component of the lipopolysaccharide transport and assembly complex. Interacts with LptD.</text>
</comment>
<dbReference type="GO" id="GO:0009279">
    <property type="term" value="C:cell outer membrane"/>
    <property type="evidence" value="ECO:0007669"/>
    <property type="project" value="UniProtKB-UniRule"/>
</dbReference>
<keyword evidence="4 6" id="KW-0998">Cell outer membrane</keyword>
<proteinExistence type="inferred from homology"/>
<gene>
    <name evidence="6" type="primary">lptE</name>
    <name evidence="8" type="ORF">H4F90_07810</name>
</gene>
<feature type="chain" id="PRO_5032954419" description="LPS-assembly lipoprotein LptE" evidence="7">
    <location>
        <begin position="30"/>
        <end position="185"/>
    </location>
</feature>
<sequence length="185" mass="20074">MSAAAPAPLTRRRLLRAGPAAALALLASACGFQLRGAATGLPFERIALEGFRERGTQLALTLKRDIEADGRSRIVDAASQAQVVIEVLLAQRERVVAAQTSSGQVREFTLRSRLAFRLRTPDGRLLAPDAELVQTRDMSFNESSALAKEQEESLLYRAMEDDISAQVLRRLAVLRLPAPPASAAR</sequence>
<evidence type="ECO:0000313" key="9">
    <source>
        <dbReference type="Proteomes" id="UP000586093"/>
    </source>
</evidence>
<dbReference type="RefSeq" id="WP_182663250.1">
    <property type="nucleotide sequence ID" value="NZ_JACIVI010000002.1"/>
</dbReference>
<dbReference type="Gene3D" id="3.30.160.150">
    <property type="entry name" value="Lipoprotein like domain"/>
    <property type="match status" value="1"/>
</dbReference>
<dbReference type="InterPro" id="IPR007485">
    <property type="entry name" value="LPS_assembly_LptE"/>
</dbReference>
<dbReference type="InterPro" id="IPR006311">
    <property type="entry name" value="TAT_signal"/>
</dbReference>
<evidence type="ECO:0000256" key="5">
    <source>
        <dbReference type="ARBA" id="ARBA00023288"/>
    </source>
</evidence>
<evidence type="ECO:0000256" key="7">
    <source>
        <dbReference type="SAM" id="SignalP"/>
    </source>
</evidence>
<dbReference type="GO" id="GO:0001530">
    <property type="term" value="F:lipopolysaccharide binding"/>
    <property type="evidence" value="ECO:0007669"/>
    <property type="project" value="TreeGrafter"/>
</dbReference>
<dbReference type="PANTHER" id="PTHR38098:SF1">
    <property type="entry name" value="LPS-ASSEMBLY LIPOPROTEIN LPTE"/>
    <property type="match status" value="1"/>
</dbReference>
<dbReference type="Pfam" id="PF04390">
    <property type="entry name" value="LptE"/>
    <property type="match status" value="1"/>
</dbReference>
<dbReference type="GO" id="GO:0015920">
    <property type="term" value="P:lipopolysaccharide transport"/>
    <property type="evidence" value="ECO:0007669"/>
    <property type="project" value="TreeGrafter"/>
</dbReference>
<protein>
    <recommendedName>
        <fullName evidence="6">LPS-assembly lipoprotein LptE</fullName>
    </recommendedName>
</protein>
<reference evidence="8 9" key="1">
    <citation type="submission" date="2020-08" db="EMBL/GenBank/DDBJ databases">
        <title>Aquariorum lacteus gen. nov., sp. nov., a new member of the family Comamonadaceae, isolated from freshwater aquarium.</title>
        <authorList>
            <person name="Chun S.-J."/>
        </authorList>
    </citation>
    <scope>NUCLEOTIDE SEQUENCE [LARGE SCALE GENOMIC DNA]</scope>
    <source>
        <strain evidence="8 9">SJAQ100</strain>
    </source>
</reference>
<feature type="signal peptide" evidence="7">
    <location>
        <begin position="1"/>
        <end position="29"/>
    </location>
</feature>
<keyword evidence="2 6" id="KW-0472">Membrane</keyword>
<organism evidence="8 9">
    <name type="scientific">Aquariibacter albus</name>
    <dbReference type="NCBI Taxonomy" id="2759899"/>
    <lineage>
        <taxon>Bacteria</taxon>
        <taxon>Pseudomonadati</taxon>
        <taxon>Pseudomonadota</taxon>
        <taxon>Betaproteobacteria</taxon>
        <taxon>Burkholderiales</taxon>
        <taxon>Sphaerotilaceae</taxon>
        <taxon>Aquariibacter</taxon>
    </lineage>
</organism>
<comment type="similarity">
    <text evidence="6">Belongs to the LptE lipoprotein family.</text>
</comment>
<dbReference type="EMBL" id="JACIVI010000002">
    <property type="protein sequence ID" value="MBB1161882.1"/>
    <property type="molecule type" value="Genomic_DNA"/>
</dbReference>
<dbReference type="GO" id="GO:0043165">
    <property type="term" value="P:Gram-negative-bacterium-type cell outer membrane assembly"/>
    <property type="evidence" value="ECO:0007669"/>
    <property type="project" value="UniProtKB-UniRule"/>
</dbReference>
<dbReference type="PROSITE" id="PS51318">
    <property type="entry name" value="TAT"/>
    <property type="match status" value="1"/>
</dbReference>
<keyword evidence="5" id="KW-0449">Lipoprotein</keyword>
<accession>A0A839HL14</accession>
<dbReference type="Proteomes" id="UP000586093">
    <property type="component" value="Unassembled WGS sequence"/>
</dbReference>
<comment type="caution">
    <text evidence="8">The sequence shown here is derived from an EMBL/GenBank/DDBJ whole genome shotgun (WGS) entry which is preliminary data.</text>
</comment>
<evidence type="ECO:0000256" key="2">
    <source>
        <dbReference type="ARBA" id="ARBA00023136"/>
    </source>
</evidence>
<evidence type="ECO:0000256" key="4">
    <source>
        <dbReference type="ARBA" id="ARBA00023237"/>
    </source>
</evidence>
<evidence type="ECO:0000313" key="8">
    <source>
        <dbReference type="EMBL" id="MBB1161882.1"/>
    </source>
</evidence>